<comment type="caution">
    <text evidence="1">The sequence shown here is derived from an EMBL/GenBank/DDBJ whole genome shotgun (WGS) entry which is preliminary data.</text>
</comment>
<gene>
    <name evidence="1" type="ORF">QAD02_011554</name>
</gene>
<proteinExistence type="predicted"/>
<dbReference type="EMBL" id="CM056742">
    <property type="protein sequence ID" value="KAJ8675768.1"/>
    <property type="molecule type" value="Genomic_DNA"/>
</dbReference>
<sequence>MFIQQSRHAILTKLALGPRLQVDLNEREKQLMPHGLSSSLLAYVTARELASREKDLEDMSRRSHSFGDMLAPHSKDLQSRLADVGASISISQKKDMDEKRLLDRAALRSALRALDGIASESGFSALDGSKVRLFLLSNFDR</sequence>
<evidence type="ECO:0000313" key="1">
    <source>
        <dbReference type="EMBL" id="KAJ8675768.1"/>
    </source>
</evidence>
<evidence type="ECO:0000313" key="2">
    <source>
        <dbReference type="Proteomes" id="UP001239111"/>
    </source>
</evidence>
<name>A0ACC2NY34_9HYME</name>
<protein>
    <submittedName>
        <fullName evidence="1">Uncharacterized protein</fullName>
    </submittedName>
</protein>
<accession>A0ACC2NY34</accession>
<keyword evidence="2" id="KW-1185">Reference proteome</keyword>
<dbReference type="Proteomes" id="UP001239111">
    <property type="component" value="Chromosome 2"/>
</dbReference>
<reference evidence="1" key="1">
    <citation type="submission" date="2023-04" db="EMBL/GenBank/DDBJ databases">
        <title>A chromosome-level genome assembly of the parasitoid wasp Eretmocerus hayati.</title>
        <authorList>
            <person name="Zhong Y."/>
            <person name="Liu S."/>
            <person name="Liu Y."/>
        </authorList>
    </citation>
    <scope>NUCLEOTIDE SEQUENCE</scope>
    <source>
        <strain evidence="1">ZJU_SS_LIU_2023</strain>
    </source>
</reference>
<organism evidence="1 2">
    <name type="scientific">Eretmocerus hayati</name>
    <dbReference type="NCBI Taxonomy" id="131215"/>
    <lineage>
        <taxon>Eukaryota</taxon>
        <taxon>Metazoa</taxon>
        <taxon>Ecdysozoa</taxon>
        <taxon>Arthropoda</taxon>
        <taxon>Hexapoda</taxon>
        <taxon>Insecta</taxon>
        <taxon>Pterygota</taxon>
        <taxon>Neoptera</taxon>
        <taxon>Endopterygota</taxon>
        <taxon>Hymenoptera</taxon>
        <taxon>Apocrita</taxon>
        <taxon>Proctotrupomorpha</taxon>
        <taxon>Chalcidoidea</taxon>
        <taxon>Aphelinidae</taxon>
        <taxon>Aphelininae</taxon>
        <taxon>Eretmocerus</taxon>
    </lineage>
</organism>